<feature type="domain" description="Transposase IS200-like" evidence="1">
    <location>
        <begin position="5"/>
        <end position="119"/>
    </location>
</feature>
<dbReference type="SMART" id="SM01321">
    <property type="entry name" value="Y1_Tnp"/>
    <property type="match status" value="1"/>
</dbReference>
<accession>A0ABV6Z063</accession>
<evidence type="ECO:0000313" key="3">
    <source>
        <dbReference type="Proteomes" id="UP001594351"/>
    </source>
</evidence>
<dbReference type="Pfam" id="PF01797">
    <property type="entry name" value="Y1_Tnp"/>
    <property type="match status" value="1"/>
</dbReference>
<proteinExistence type="predicted"/>
<evidence type="ECO:0000313" key="2">
    <source>
        <dbReference type="EMBL" id="MFC1851822.1"/>
    </source>
</evidence>
<dbReference type="InterPro" id="IPR036515">
    <property type="entry name" value="Transposase_17_sf"/>
</dbReference>
<name>A0ABV6Z063_UNCC1</name>
<evidence type="ECO:0000259" key="1">
    <source>
        <dbReference type="SMART" id="SM01321"/>
    </source>
</evidence>
<dbReference type="PANTHER" id="PTHR33360:SF2">
    <property type="entry name" value="TRANSPOSASE FOR INSERTION SEQUENCE ELEMENT IS200"/>
    <property type="match status" value="1"/>
</dbReference>
<dbReference type="Gene3D" id="3.30.70.1290">
    <property type="entry name" value="Transposase IS200-like"/>
    <property type="match status" value="1"/>
</dbReference>
<dbReference type="SUPFAM" id="SSF143422">
    <property type="entry name" value="Transposase IS200-like"/>
    <property type="match status" value="1"/>
</dbReference>
<dbReference type="PANTHER" id="PTHR33360">
    <property type="entry name" value="TRANSPOSASE FOR INSERTION SEQUENCE ELEMENT IS200"/>
    <property type="match status" value="1"/>
</dbReference>
<reference evidence="2 3" key="1">
    <citation type="submission" date="2024-09" db="EMBL/GenBank/DDBJ databases">
        <title>Laminarin stimulates single cell rates of sulfate reduction while oxygen inhibits transcriptomic activity in coastal marine sediment.</title>
        <authorList>
            <person name="Lindsay M."/>
            <person name="Orcutt B."/>
            <person name="Emerson D."/>
            <person name="Stepanauskas R."/>
            <person name="D'Angelo T."/>
        </authorList>
    </citation>
    <scope>NUCLEOTIDE SEQUENCE [LARGE SCALE GENOMIC DNA]</scope>
    <source>
        <strain evidence="2">SAG AM-311-K15</strain>
    </source>
</reference>
<dbReference type="EMBL" id="JBHPBY010000229">
    <property type="protein sequence ID" value="MFC1851822.1"/>
    <property type="molecule type" value="Genomic_DNA"/>
</dbReference>
<dbReference type="Proteomes" id="UP001594351">
    <property type="component" value="Unassembled WGS sequence"/>
</dbReference>
<gene>
    <name evidence="2" type="primary">tnpA</name>
    <name evidence="2" type="ORF">ACFL27_16645</name>
</gene>
<comment type="caution">
    <text evidence="2">The sequence shown here is derived from an EMBL/GenBank/DDBJ whole genome shotgun (WGS) entry which is preliminary data.</text>
</comment>
<keyword evidence="3" id="KW-1185">Reference proteome</keyword>
<dbReference type="NCBIfam" id="NF033573">
    <property type="entry name" value="transpos_IS200"/>
    <property type="match status" value="1"/>
</dbReference>
<dbReference type="InterPro" id="IPR002686">
    <property type="entry name" value="Transposase_17"/>
</dbReference>
<organism evidence="2 3">
    <name type="scientific">candidate division CSSED10-310 bacterium</name>
    <dbReference type="NCBI Taxonomy" id="2855610"/>
    <lineage>
        <taxon>Bacteria</taxon>
        <taxon>Bacteria division CSSED10-310</taxon>
    </lineage>
</organism>
<protein>
    <submittedName>
        <fullName evidence="2">IS200/IS605 family transposase</fullName>
    </submittedName>
</protein>
<sequence length="147" mass="17269">MGQSLVQIYVHLIFHKKSSSSDIDKSIRQELYPYMIAIMKTNNSPVLAINGTEDHVHMLFSLLKNVALSKVIEDVKKKSSKWIKTKNDQYHTFYWQSGYGAFSIGKSGVKAAQHYIFNQEQHHNKKSFQQEYRAILKKYEVDYDERY</sequence>